<name>A0A2M8GKI2_9BACT</name>
<dbReference type="SMART" id="SM00966">
    <property type="entry name" value="SpoVT_AbrB"/>
    <property type="match status" value="1"/>
</dbReference>
<dbReference type="Gene3D" id="2.10.260.10">
    <property type="match status" value="1"/>
</dbReference>
<evidence type="ECO:0000259" key="2">
    <source>
        <dbReference type="PROSITE" id="PS51740"/>
    </source>
</evidence>
<evidence type="ECO:0000313" key="3">
    <source>
        <dbReference type="EMBL" id="PJC80983.1"/>
    </source>
</evidence>
<protein>
    <submittedName>
        <fullName evidence="3">AbrB family transcriptional regulator</fullName>
    </submittedName>
</protein>
<dbReference type="GO" id="GO:0003677">
    <property type="term" value="F:DNA binding"/>
    <property type="evidence" value="ECO:0007669"/>
    <property type="project" value="UniProtKB-UniRule"/>
</dbReference>
<feature type="domain" description="SpoVT-AbrB" evidence="2">
    <location>
        <begin position="2"/>
        <end position="49"/>
    </location>
</feature>
<organism evidence="3 4">
    <name type="scientific">Candidatus Shapirobacteria bacterium CG_4_8_14_3_um_filter_35_11</name>
    <dbReference type="NCBI Taxonomy" id="1974874"/>
    <lineage>
        <taxon>Bacteria</taxon>
        <taxon>Candidatus Shapironibacteriota</taxon>
    </lineage>
</organism>
<dbReference type="NCBIfam" id="TIGR01439">
    <property type="entry name" value="lp_hng_hel_AbrB"/>
    <property type="match status" value="1"/>
</dbReference>
<dbReference type="AlphaFoldDB" id="A0A2M8GKI2"/>
<proteinExistence type="predicted"/>
<sequence length="74" mass="8342">MNLLSTVTSKGQITLPVYIRKATKIKTGDKVYFSIQRNGRDFIIVSKKLKSLDELQGIFKKPTGVGKIEDLSWV</sequence>
<keyword evidence="1" id="KW-0238">DNA-binding</keyword>
<dbReference type="InterPro" id="IPR037914">
    <property type="entry name" value="SpoVT-AbrB_sf"/>
</dbReference>
<gene>
    <name evidence="3" type="ORF">CO009_00720</name>
</gene>
<accession>A0A2M8GKI2</accession>
<dbReference type="EMBL" id="PFQM01000018">
    <property type="protein sequence ID" value="PJC80983.1"/>
    <property type="molecule type" value="Genomic_DNA"/>
</dbReference>
<dbReference type="InterPro" id="IPR007159">
    <property type="entry name" value="SpoVT-AbrB_dom"/>
</dbReference>
<evidence type="ECO:0000256" key="1">
    <source>
        <dbReference type="PROSITE-ProRule" id="PRU01076"/>
    </source>
</evidence>
<evidence type="ECO:0000313" key="4">
    <source>
        <dbReference type="Proteomes" id="UP000228960"/>
    </source>
</evidence>
<dbReference type="PROSITE" id="PS51740">
    <property type="entry name" value="SPOVT_ABRB"/>
    <property type="match status" value="1"/>
</dbReference>
<dbReference type="Pfam" id="PF04014">
    <property type="entry name" value="MazE_antitoxin"/>
    <property type="match status" value="1"/>
</dbReference>
<dbReference type="Proteomes" id="UP000228960">
    <property type="component" value="Unassembled WGS sequence"/>
</dbReference>
<reference evidence="4" key="1">
    <citation type="submission" date="2017-09" db="EMBL/GenBank/DDBJ databases">
        <title>Depth-based differentiation of microbial function through sediment-hosted aquifers and enrichment of novel symbionts in the deep terrestrial subsurface.</title>
        <authorList>
            <person name="Probst A.J."/>
            <person name="Ladd B."/>
            <person name="Jarett J.K."/>
            <person name="Geller-Mcgrath D.E."/>
            <person name="Sieber C.M.K."/>
            <person name="Emerson J.B."/>
            <person name="Anantharaman K."/>
            <person name="Thomas B.C."/>
            <person name="Malmstrom R."/>
            <person name="Stieglmeier M."/>
            <person name="Klingl A."/>
            <person name="Woyke T."/>
            <person name="Ryan C.M."/>
            <person name="Banfield J.F."/>
        </authorList>
    </citation>
    <scope>NUCLEOTIDE SEQUENCE [LARGE SCALE GENOMIC DNA]</scope>
</reference>
<comment type="caution">
    <text evidence="3">The sequence shown here is derived from an EMBL/GenBank/DDBJ whole genome shotgun (WGS) entry which is preliminary data.</text>
</comment>
<dbReference type="SUPFAM" id="SSF89447">
    <property type="entry name" value="AbrB/MazE/MraZ-like"/>
    <property type="match status" value="1"/>
</dbReference>